<dbReference type="AlphaFoldDB" id="A0A6B9VAA0"/>
<dbReference type="PANTHER" id="PTHR31755">
    <property type="entry name" value="FOLATE RECEPTOR-LIKE"/>
    <property type="match status" value="1"/>
</dbReference>
<reference evidence="1 2" key="1">
    <citation type="submission" date="2020-01" db="EMBL/GenBank/DDBJ databases">
        <title>Genome sequence of Arachis hypogaea, cultivar Shitouqi.</title>
        <authorList>
            <person name="Zhuang W."/>
            <person name="Chen H."/>
            <person name="Varshney R."/>
            <person name="Wang D."/>
            <person name="Ming R."/>
        </authorList>
    </citation>
    <scope>NUCLEOTIDE SEQUENCE [LARGE SCALE GENOMIC DNA]</scope>
    <source>
        <tissue evidence="1">Young leaf</tissue>
    </source>
</reference>
<evidence type="ECO:0000313" key="2">
    <source>
        <dbReference type="Proteomes" id="UP000464620"/>
    </source>
</evidence>
<protein>
    <submittedName>
        <fullName evidence="1">Uncharacterized protein</fullName>
    </submittedName>
</protein>
<dbReference type="Proteomes" id="UP000464620">
    <property type="component" value="Chromosome B09"/>
</dbReference>
<accession>A0A6B9VAA0</accession>
<dbReference type="PROSITE" id="PS51257">
    <property type="entry name" value="PROKAR_LIPOPROTEIN"/>
    <property type="match status" value="1"/>
</dbReference>
<dbReference type="GO" id="GO:0009535">
    <property type="term" value="C:chloroplast thylakoid membrane"/>
    <property type="evidence" value="ECO:0007669"/>
    <property type="project" value="TreeGrafter"/>
</dbReference>
<dbReference type="EMBL" id="CP031001">
    <property type="protein sequence ID" value="QHN78313.1"/>
    <property type="molecule type" value="Genomic_DNA"/>
</dbReference>
<gene>
    <name evidence="1" type="ORF">DS421_19g660300</name>
</gene>
<sequence length="155" mass="17499">MQKYIKQNTDVTLCALEMGINFLHFSTFFCSCTLLPHYSFSVREATISRICRLEWLAFLVYILSKGSQIEPKPGEFFHYLNLIADTLNGLEDRDAIARIGTRCLSAVSVHDNTLENVETLDDAQTKFDDILDSPSIDVACEKIKSLVKCPLTTIN</sequence>
<name>A0A6B9VAA0_ARAHY</name>
<evidence type="ECO:0000313" key="1">
    <source>
        <dbReference type="EMBL" id="QHN78313.1"/>
    </source>
</evidence>
<dbReference type="PANTHER" id="PTHR31755:SF2">
    <property type="entry name" value="OS08G0320800 PROTEIN"/>
    <property type="match status" value="1"/>
</dbReference>
<dbReference type="GO" id="GO:0009941">
    <property type="term" value="C:chloroplast envelope"/>
    <property type="evidence" value="ECO:0007669"/>
    <property type="project" value="TreeGrafter"/>
</dbReference>
<proteinExistence type="predicted"/>
<dbReference type="InterPro" id="IPR040320">
    <property type="entry name" value="At4g37920-like"/>
</dbReference>
<organism evidence="1 2">
    <name type="scientific">Arachis hypogaea</name>
    <name type="common">Peanut</name>
    <dbReference type="NCBI Taxonomy" id="3818"/>
    <lineage>
        <taxon>Eukaryota</taxon>
        <taxon>Viridiplantae</taxon>
        <taxon>Streptophyta</taxon>
        <taxon>Embryophyta</taxon>
        <taxon>Tracheophyta</taxon>
        <taxon>Spermatophyta</taxon>
        <taxon>Magnoliopsida</taxon>
        <taxon>eudicotyledons</taxon>
        <taxon>Gunneridae</taxon>
        <taxon>Pentapetalae</taxon>
        <taxon>rosids</taxon>
        <taxon>fabids</taxon>
        <taxon>Fabales</taxon>
        <taxon>Fabaceae</taxon>
        <taxon>Papilionoideae</taxon>
        <taxon>50 kb inversion clade</taxon>
        <taxon>dalbergioids sensu lato</taxon>
        <taxon>Dalbergieae</taxon>
        <taxon>Pterocarpus clade</taxon>
        <taxon>Arachis</taxon>
    </lineage>
</organism>